<dbReference type="AlphaFoldDB" id="A0A975RRU8"/>
<dbReference type="KEGG" id="bsei:KMZ68_25690"/>
<feature type="domain" description="PepSY" evidence="2">
    <location>
        <begin position="45"/>
        <end position="98"/>
    </location>
</feature>
<sequence>MGLRSKGLAICLLSAVAAFAAGARADDGHDHDVARRAVERGEIKPLAEILQMVRDKLPGEVASVKIERKGGRLMYELRIVGAQGHLLEVYVDAATGEIGRTREK</sequence>
<evidence type="ECO:0000313" key="4">
    <source>
        <dbReference type="Proteomes" id="UP000680805"/>
    </source>
</evidence>
<protein>
    <submittedName>
        <fullName evidence="3">PepSY domain-containing protein</fullName>
    </submittedName>
</protein>
<evidence type="ECO:0000259" key="2">
    <source>
        <dbReference type="Pfam" id="PF03413"/>
    </source>
</evidence>
<evidence type="ECO:0000313" key="3">
    <source>
        <dbReference type="EMBL" id="QWG18282.1"/>
    </source>
</evidence>
<organism evidence="3 4">
    <name type="scientific">Bradyrhizobium sediminis</name>
    <dbReference type="NCBI Taxonomy" id="2840469"/>
    <lineage>
        <taxon>Bacteria</taxon>
        <taxon>Pseudomonadati</taxon>
        <taxon>Pseudomonadota</taxon>
        <taxon>Alphaproteobacteria</taxon>
        <taxon>Hyphomicrobiales</taxon>
        <taxon>Nitrobacteraceae</taxon>
        <taxon>Bradyrhizobium</taxon>
    </lineage>
</organism>
<dbReference type="InterPro" id="IPR025711">
    <property type="entry name" value="PepSY"/>
</dbReference>
<evidence type="ECO:0000256" key="1">
    <source>
        <dbReference type="SAM" id="SignalP"/>
    </source>
</evidence>
<feature type="signal peptide" evidence="1">
    <location>
        <begin position="1"/>
        <end position="20"/>
    </location>
</feature>
<accession>A0A975RRU8</accession>
<proteinExistence type="predicted"/>
<dbReference type="Gene3D" id="3.10.450.40">
    <property type="match status" value="1"/>
</dbReference>
<gene>
    <name evidence="3" type="ORF">KMZ68_25690</name>
</gene>
<keyword evidence="1" id="KW-0732">Signal</keyword>
<feature type="chain" id="PRO_5037722086" evidence="1">
    <location>
        <begin position="21"/>
        <end position="104"/>
    </location>
</feature>
<reference evidence="3" key="1">
    <citation type="submission" date="2021-06" db="EMBL/GenBank/DDBJ databases">
        <title>Bradyrhizobium sp. S2-11-2 Genome sequencing.</title>
        <authorList>
            <person name="Jin L."/>
        </authorList>
    </citation>
    <scope>NUCLEOTIDE SEQUENCE</scope>
    <source>
        <strain evidence="3">S2-11-2</strain>
    </source>
</reference>
<dbReference type="RefSeq" id="WP_215613874.1">
    <property type="nucleotide sequence ID" value="NZ_CP076135.1"/>
</dbReference>
<dbReference type="Proteomes" id="UP000680805">
    <property type="component" value="Chromosome"/>
</dbReference>
<dbReference type="Pfam" id="PF03413">
    <property type="entry name" value="PepSY"/>
    <property type="match status" value="1"/>
</dbReference>
<name>A0A975RRU8_9BRAD</name>
<dbReference type="EMBL" id="CP076135">
    <property type="protein sequence ID" value="QWG18282.1"/>
    <property type="molecule type" value="Genomic_DNA"/>
</dbReference>